<dbReference type="GO" id="GO:0071555">
    <property type="term" value="P:cell wall organization"/>
    <property type="evidence" value="ECO:0007669"/>
    <property type="project" value="TreeGrafter"/>
</dbReference>
<dbReference type="RefSeq" id="WP_067152876.1">
    <property type="nucleotide sequence ID" value="NZ_CP014864.1"/>
</dbReference>
<evidence type="ECO:0000313" key="8">
    <source>
        <dbReference type="EMBL" id="AMX02354.1"/>
    </source>
</evidence>
<dbReference type="PANTHER" id="PTHR22926">
    <property type="entry name" value="PHOSPHO-N-ACETYLMURAMOYL-PENTAPEPTIDE-TRANSFERASE"/>
    <property type="match status" value="1"/>
</dbReference>
<dbReference type="GO" id="GO:0016780">
    <property type="term" value="F:phosphotransferase activity, for other substituted phosphate groups"/>
    <property type="evidence" value="ECO:0007669"/>
    <property type="project" value="InterPro"/>
</dbReference>
<evidence type="ECO:0000256" key="2">
    <source>
        <dbReference type="ARBA" id="ARBA00022475"/>
    </source>
</evidence>
<dbReference type="OrthoDB" id="9783652at2"/>
<dbReference type="AlphaFoldDB" id="A0A143HKV8"/>
<dbReference type="CDD" id="cd06854">
    <property type="entry name" value="GT_WbpL_WbcO_like"/>
    <property type="match status" value="1"/>
</dbReference>
<dbReference type="PANTHER" id="PTHR22926:SF3">
    <property type="entry name" value="UNDECAPRENYL-PHOSPHATE ALPHA-N-ACETYLGLUCOSAMINYL 1-PHOSPHATE TRANSFERASE"/>
    <property type="match status" value="1"/>
</dbReference>
<evidence type="ECO:0000256" key="7">
    <source>
        <dbReference type="PIRSR" id="PIRSR600715-1"/>
    </source>
</evidence>
<comment type="cofactor">
    <cofactor evidence="7">
        <name>Mg(2+)</name>
        <dbReference type="ChEBI" id="CHEBI:18420"/>
    </cofactor>
</comment>
<dbReference type="GO" id="GO:0044038">
    <property type="term" value="P:cell wall macromolecule biosynthetic process"/>
    <property type="evidence" value="ECO:0007669"/>
    <property type="project" value="TreeGrafter"/>
</dbReference>
<keyword evidence="2" id="KW-1003">Cell membrane</keyword>
<comment type="subcellular location">
    <subcellularLocation>
        <location evidence="1">Cell membrane</location>
        <topology evidence="1">Multi-pass membrane protein</topology>
    </subcellularLocation>
</comment>
<keyword evidence="7" id="KW-0479">Metal-binding</keyword>
<evidence type="ECO:0000256" key="6">
    <source>
        <dbReference type="ARBA" id="ARBA00023136"/>
    </source>
</evidence>
<gene>
    <name evidence="8" type="ORF">A3224_06955</name>
</gene>
<keyword evidence="3" id="KW-0808">Transferase</keyword>
<feature type="binding site" evidence="7">
    <location>
        <position position="138"/>
    </location>
    <ligand>
        <name>Mg(2+)</name>
        <dbReference type="ChEBI" id="CHEBI:18420"/>
    </ligand>
</feature>
<feature type="binding site" evidence="7">
    <location>
        <position position="198"/>
    </location>
    <ligand>
        <name>Mg(2+)</name>
        <dbReference type="ChEBI" id="CHEBI:18420"/>
    </ligand>
</feature>
<reference evidence="9" key="1">
    <citation type="submission" date="2016-03" db="EMBL/GenBank/DDBJ databases">
        <authorList>
            <person name="Lee Y.-S."/>
            <person name="Choi Y.-L."/>
        </authorList>
    </citation>
    <scope>NUCLEOTIDE SEQUENCE [LARGE SCALE GENOMIC DNA]</scope>
    <source>
        <strain evidence="9">DAU221</strain>
    </source>
</reference>
<dbReference type="GO" id="GO:0009103">
    <property type="term" value="P:lipopolysaccharide biosynthetic process"/>
    <property type="evidence" value="ECO:0007669"/>
    <property type="project" value="TreeGrafter"/>
</dbReference>
<dbReference type="InterPro" id="IPR000715">
    <property type="entry name" value="Glycosyl_transferase_4"/>
</dbReference>
<dbReference type="EMBL" id="CP014864">
    <property type="protein sequence ID" value="AMX02354.1"/>
    <property type="molecule type" value="Genomic_DNA"/>
</dbReference>
<sequence>MTVFMVEWIVAVLAGATVSYGLTAVLLSRMGDLALDLPNHRSMHQTPVPRTGGWALIAGCAVALAISPASMPMPLLSGFALLLAVSVIDDLRNVAVPVRFAVHLLAVALVLLSLSGSLSWWWYPLLLLGGVWMVNLYNFMDGMDGLAGSMTAVGFGALGLVAAWRGQEELAGVCALLVVSALVFLRYNWPEARIFLGDAGSTSLGLAAVAVSLLGWQKGAFGLLVPVVIFAPFWLDASLTLMRRIISGKRWWEPHREHIYQRSALRIGVKKTLYWQLGLMLAASILAFSLVWLGMA</sequence>
<name>A0A143HKV8_MICTH</name>
<dbReference type="Proteomes" id="UP000076077">
    <property type="component" value="Chromosome"/>
</dbReference>
<keyword evidence="6" id="KW-0472">Membrane</keyword>
<dbReference type="GO" id="GO:0046872">
    <property type="term" value="F:metal ion binding"/>
    <property type="evidence" value="ECO:0007669"/>
    <property type="project" value="UniProtKB-KW"/>
</dbReference>
<evidence type="ECO:0000256" key="3">
    <source>
        <dbReference type="ARBA" id="ARBA00022679"/>
    </source>
</evidence>
<dbReference type="GeneID" id="76607787"/>
<accession>A0A143HKV8</accession>
<keyword evidence="7" id="KW-0460">Magnesium</keyword>
<evidence type="ECO:0000256" key="1">
    <source>
        <dbReference type="ARBA" id="ARBA00004651"/>
    </source>
</evidence>
<dbReference type="GO" id="GO:0005886">
    <property type="term" value="C:plasma membrane"/>
    <property type="evidence" value="ECO:0007669"/>
    <property type="project" value="UniProtKB-SubCell"/>
</dbReference>
<evidence type="ECO:0000313" key="9">
    <source>
        <dbReference type="Proteomes" id="UP000076077"/>
    </source>
</evidence>
<proteinExistence type="predicted"/>
<dbReference type="KEGG" id="mthd:A3224_06955"/>
<dbReference type="STRING" id="252514.A3224_06955"/>
<evidence type="ECO:0000256" key="4">
    <source>
        <dbReference type="ARBA" id="ARBA00022692"/>
    </source>
</evidence>
<keyword evidence="4" id="KW-0812">Transmembrane</keyword>
<protein>
    <submittedName>
        <fullName evidence="8">Uncharacterized protein</fullName>
    </submittedName>
</protein>
<dbReference type="Pfam" id="PF00953">
    <property type="entry name" value="Glycos_transf_4"/>
    <property type="match status" value="1"/>
</dbReference>
<evidence type="ECO:0000256" key="5">
    <source>
        <dbReference type="ARBA" id="ARBA00022989"/>
    </source>
</evidence>
<keyword evidence="5" id="KW-1133">Transmembrane helix</keyword>
<organism evidence="8 9">
    <name type="scientific">Microbulbifer thermotolerans</name>
    <dbReference type="NCBI Taxonomy" id="252514"/>
    <lineage>
        <taxon>Bacteria</taxon>
        <taxon>Pseudomonadati</taxon>
        <taxon>Pseudomonadota</taxon>
        <taxon>Gammaproteobacteria</taxon>
        <taxon>Cellvibrionales</taxon>
        <taxon>Microbulbiferaceae</taxon>
        <taxon>Microbulbifer</taxon>
    </lineage>
</organism>
<keyword evidence="9" id="KW-1185">Reference proteome</keyword>